<dbReference type="InterPro" id="IPR003599">
    <property type="entry name" value="Ig_sub"/>
</dbReference>
<accession>A0A382ABI2</accession>
<keyword evidence="1" id="KW-0732">Signal</keyword>
<dbReference type="InterPro" id="IPR013783">
    <property type="entry name" value="Ig-like_fold"/>
</dbReference>
<dbReference type="GO" id="GO:0030424">
    <property type="term" value="C:axon"/>
    <property type="evidence" value="ECO:0007669"/>
    <property type="project" value="TreeGrafter"/>
</dbReference>
<dbReference type="PANTHER" id="PTHR45080:SF8">
    <property type="entry name" value="IG-LIKE DOMAIN-CONTAINING PROTEIN"/>
    <property type="match status" value="1"/>
</dbReference>
<dbReference type="SMART" id="SM00409">
    <property type="entry name" value="IG"/>
    <property type="match status" value="2"/>
</dbReference>
<evidence type="ECO:0000256" key="2">
    <source>
        <dbReference type="ARBA" id="ARBA00023157"/>
    </source>
</evidence>
<evidence type="ECO:0000313" key="4">
    <source>
        <dbReference type="EMBL" id="SVA98906.1"/>
    </source>
</evidence>
<dbReference type="CDD" id="cd00096">
    <property type="entry name" value="Ig"/>
    <property type="match status" value="1"/>
</dbReference>
<dbReference type="InterPro" id="IPR036179">
    <property type="entry name" value="Ig-like_dom_sf"/>
</dbReference>
<dbReference type="PROSITE" id="PS50835">
    <property type="entry name" value="IG_LIKE"/>
    <property type="match status" value="1"/>
</dbReference>
<dbReference type="AlphaFoldDB" id="A0A382ABI2"/>
<feature type="non-terminal residue" evidence="4">
    <location>
        <position position="790"/>
    </location>
</feature>
<dbReference type="GO" id="GO:0050808">
    <property type="term" value="P:synapse organization"/>
    <property type="evidence" value="ECO:0007669"/>
    <property type="project" value="TreeGrafter"/>
</dbReference>
<organism evidence="4">
    <name type="scientific">marine metagenome</name>
    <dbReference type="NCBI Taxonomy" id="408172"/>
    <lineage>
        <taxon>unclassified sequences</taxon>
        <taxon>metagenomes</taxon>
        <taxon>ecological metagenomes</taxon>
    </lineage>
</organism>
<dbReference type="InterPro" id="IPR007110">
    <property type="entry name" value="Ig-like_dom"/>
</dbReference>
<dbReference type="InterPro" id="IPR050958">
    <property type="entry name" value="Cell_Adh-Cytoskel_Orgn"/>
</dbReference>
<evidence type="ECO:0000256" key="1">
    <source>
        <dbReference type="ARBA" id="ARBA00022729"/>
    </source>
</evidence>
<feature type="domain" description="Ig-like" evidence="3">
    <location>
        <begin position="29"/>
        <end position="194"/>
    </location>
</feature>
<dbReference type="Pfam" id="PF13927">
    <property type="entry name" value="Ig_3"/>
    <property type="match status" value="2"/>
</dbReference>
<dbReference type="GO" id="GO:0008046">
    <property type="term" value="F:axon guidance receptor activity"/>
    <property type="evidence" value="ECO:0007669"/>
    <property type="project" value="TreeGrafter"/>
</dbReference>
<protein>
    <recommendedName>
        <fullName evidence="3">Ig-like domain-containing protein</fullName>
    </recommendedName>
</protein>
<dbReference type="Gene3D" id="2.60.40.10">
    <property type="entry name" value="Immunoglobulins"/>
    <property type="match status" value="2"/>
</dbReference>
<dbReference type="GO" id="GO:0043025">
    <property type="term" value="C:neuronal cell body"/>
    <property type="evidence" value="ECO:0007669"/>
    <property type="project" value="TreeGrafter"/>
</dbReference>
<gene>
    <name evidence="4" type="ORF">METZ01_LOCUS151760</name>
</gene>
<keyword evidence="2" id="KW-1015">Disulfide bond</keyword>
<proteinExistence type="predicted"/>
<dbReference type="EMBL" id="UINC01024712">
    <property type="protein sequence ID" value="SVA98906.1"/>
    <property type="molecule type" value="Genomic_DNA"/>
</dbReference>
<evidence type="ECO:0000259" key="3">
    <source>
        <dbReference type="PROSITE" id="PS50835"/>
    </source>
</evidence>
<dbReference type="SUPFAM" id="SSF48726">
    <property type="entry name" value="Immunoglobulin"/>
    <property type="match status" value="2"/>
</dbReference>
<feature type="non-terminal residue" evidence="4">
    <location>
        <position position="1"/>
    </location>
</feature>
<dbReference type="GO" id="GO:0007156">
    <property type="term" value="P:homophilic cell adhesion via plasma membrane adhesion molecules"/>
    <property type="evidence" value="ECO:0007669"/>
    <property type="project" value="TreeGrafter"/>
</dbReference>
<dbReference type="PANTHER" id="PTHR45080">
    <property type="entry name" value="CONTACTIN 5"/>
    <property type="match status" value="1"/>
</dbReference>
<dbReference type="GO" id="GO:0005886">
    <property type="term" value="C:plasma membrane"/>
    <property type="evidence" value="ECO:0007669"/>
    <property type="project" value="TreeGrafter"/>
</dbReference>
<sequence length="790" mass="84255">DSGVYHLVVSNSGGTAKSKIAELVVVLPPEITQLTESLSVIERDSVELSVTAVGSEPLAYQWSKDGSELEGATAPTLPLVRVAPAAAGDYSVVARNAAGQAESNAITVDVIEPVRIVKQPEGANATLEDTVTLRVVAEGTEPINYFWLHNGRPVEGGRQSTLTLTELEAEDSGEYIVMVSNIGGKATSETAYLAVELPEGAYLVEDFDELMLGPWDSDGESIGDGTDWTATPPADWATVRSAGHVPATAAEFDGWTFVDPVSWHKTAGPARDQFTKGSGVIAVADSAHSGGEADAKFSATMATPMIDIADAQAGSLVLTYDSSWREMQRKRVVAAFEEDFEGDDVNELVTIAGSAAQALQFMRTGGAWPWLKLFGILKITEAVYSQSGGMLIDDFSNGAAFNEFEISFRLFMGMGTSRPADGLSVSIGNDLPNLTYPAEEGVRDAAFRVCFDAWDSGGGEAPAIEIFNGKKSIAIQKFQGQSGAADSEKFVKDDGEFLMMWHNSEWTDVNIRVADGLVTVNFRGYDVIKNAPIDLSPIEAAQFLFAARTGGAHQKHYIDDIKIRLFDSSSSRVTVAYDGGAPVTLLELNSQTPTAYDETVSLKLNNPVGAQTAVVAWDYQGHDNWWAVDNITIISDAEPEPTLAGLATDKGRYVIGAPVTVSFSSGPGNPRDWVGIYRPDMTPGEQGSLAWVYVDGSITAGDGLSDGSVTFANKLPVGDYVARFFRNDGYGQLADAAAFTVVHPPGVATGKLNYDPGEAIMVHFSNGSGNPGDWISLMHPSEVGSLEWAY</sequence>
<reference evidence="4" key="1">
    <citation type="submission" date="2018-05" db="EMBL/GenBank/DDBJ databases">
        <authorList>
            <person name="Lanie J.A."/>
            <person name="Ng W.-L."/>
            <person name="Kazmierczak K.M."/>
            <person name="Andrzejewski T.M."/>
            <person name="Davidsen T.M."/>
            <person name="Wayne K.J."/>
            <person name="Tettelin H."/>
            <person name="Glass J.I."/>
            <person name="Rusch D."/>
            <person name="Podicherti R."/>
            <person name="Tsui H.-C.T."/>
            <person name="Winkler M.E."/>
        </authorList>
    </citation>
    <scope>NUCLEOTIDE SEQUENCE</scope>
</reference>
<name>A0A382ABI2_9ZZZZ</name>